<accession>A0A8K0VZ68</accession>
<keyword evidence="3" id="KW-1185">Reference proteome</keyword>
<name>A0A8K0VZ68_9PLEO</name>
<dbReference type="OrthoDB" id="3800684at2759"/>
<dbReference type="EMBL" id="JAGMVJ010000009">
    <property type="protein sequence ID" value="KAH7087645.1"/>
    <property type="molecule type" value="Genomic_DNA"/>
</dbReference>
<reference evidence="2" key="1">
    <citation type="journal article" date="2021" name="Nat. Commun.">
        <title>Genetic determinants of endophytism in the Arabidopsis root mycobiome.</title>
        <authorList>
            <person name="Mesny F."/>
            <person name="Miyauchi S."/>
            <person name="Thiergart T."/>
            <person name="Pickel B."/>
            <person name="Atanasova L."/>
            <person name="Karlsson M."/>
            <person name="Huettel B."/>
            <person name="Barry K.W."/>
            <person name="Haridas S."/>
            <person name="Chen C."/>
            <person name="Bauer D."/>
            <person name="Andreopoulos W."/>
            <person name="Pangilinan J."/>
            <person name="LaButti K."/>
            <person name="Riley R."/>
            <person name="Lipzen A."/>
            <person name="Clum A."/>
            <person name="Drula E."/>
            <person name="Henrissat B."/>
            <person name="Kohler A."/>
            <person name="Grigoriev I.V."/>
            <person name="Martin F.M."/>
            <person name="Hacquard S."/>
        </authorList>
    </citation>
    <scope>NUCLEOTIDE SEQUENCE</scope>
    <source>
        <strain evidence="2">MPI-SDFR-AT-0120</strain>
    </source>
</reference>
<feature type="compositionally biased region" description="Gly residues" evidence="1">
    <location>
        <begin position="253"/>
        <end position="268"/>
    </location>
</feature>
<feature type="compositionally biased region" description="Polar residues" evidence="1">
    <location>
        <begin position="92"/>
        <end position="109"/>
    </location>
</feature>
<organism evidence="2 3">
    <name type="scientific">Paraphoma chrysanthemicola</name>
    <dbReference type="NCBI Taxonomy" id="798071"/>
    <lineage>
        <taxon>Eukaryota</taxon>
        <taxon>Fungi</taxon>
        <taxon>Dikarya</taxon>
        <taxon>Ascomycota</taxon>
        <taxon>Pezizomycotina</taxon>
        <taxon>Dothideomycetes</taxon>
        <taxon>Pleosporomycetidae</taxon>
        <taxon>Pleosporales</taxon>
        <taxon>Pleosporineae</taxon>
        <taxon>Phaeosphaeriaceae</taxon>
        <taxon>Paraphoma</taxon>
    </lineage>
</organism>
<protein>
    <submittedName>
        <fullName evidence="2">Uncharacterized protein</fullName>
    </submittedName>
</protein>
<proteinExistence type="predicted"/>
<comment type="caution">
    <text evidence="2">The sequence shown here is derived from an EMBL/GenBank/DDBJ whole genome shotgun (WGS) entry which is preliminary data.</text>
</comment>
<sequence>MGLFSDKIPPPLHEITGPDGRLGLAPSTNHDRSHRRKAFVRKHNHHSPRFVQVDQPYRPGAPPCQAHAPPMFAGGSRNQEYGGENMRPSAQMYGNQYQAGPNKGHQSLNGGMPIPPAPHIPRGSSMQVQYGSQQDPHPQPPLPQIPRSSSMHAQHGSQQYPHPNNTPFPARNSQPQPQVHSRGSSMQAQHGSQPRPQIPPGVIDPLATQGAPKSKGHYGMRLHVPGMTGIDVQRHGRADDPDANYGVMSEIGRAGGYAGGNGYGGNQRGGVRDARMSRSGRRR</sequence>
<feature type="compositionally biased region" description="Basic residues" evidence="1">
    <location>
        <begin position="32"/>
        <end position="48"/>
    </location>
</feature>
<feature type="region of interest" description="Disordered" evidence="1">
    <location>
        <begin position="1"/>
        <end position="217"/>
    </location>
</feature>
<evidence type="ECO:0000313" key="3">
    <source>
        <dbReference type="Proteomes" id="UP000813461"/>
    </source>
</evidence>
<feature type="compositionally biased region" description="Polar residues" evidence="1">
    <location>
        <begin position="151"/>
        <end position="195"/>
    </location>
</feature>
<feature type="region of interest" description="Disordered" evidence="1">
    <location>
        <begin position="252"/>
        <end position="283"/>
    </location>
</feature>
<evidence type="ECO:0000313" key="2">
    <source>
        <dbReference type="EMBL" id="KAH7087645.1"/>
    </source>
</evidence>
<evidence type="ECO:0000256" key="1">
    <source>
        <dbReference type="SAM" id="MobiDB-lite"/>
    </source>
</evidence>
<gene>
    <name evidence="2" type="ORF">FB567DRAFT_592316</name>
</gene>
<dbReference type="Proteomes" id="UP000813461">
    <property type="component" value="Unassembled WGS sequence"/>
</dbReference>
<dbReference type="AlphaFoldDB" id="A0A8K0VZ68"/>